<keyword evidence="5" id="KW-0720">Serine protease</keyword>
<keyword evidence="4" id="KW-0378">Hydrolase</keyword>
<dbReference type="SUPFAM" id="SSF52317">
    <property type="entry name" value="Class I glutamine amidotransferase-like"/>
    <property type="match status" value="1"/>
</dbReference>
<sequence>MIKPKALTPGDTVRIIAPSSPFEREHLEKGVLWLKKMGLDVSYDERIFEKTRYLAGSHKNRADEINRAFADSRIRTIVCARGGYGAIGILPFLDLENIKKNPKIFLGCSDVTVILNHITSETGLITFHGPMVASSRFAKGPTTMTENFFMKALMSKEAVGEIRHDGIRVLKGGTGEGQMMGGCLSLLVTTLGTPYEIDTKNKILFIEDIGEQPYKIERMLTHLKMAAKLKRVKGIIFGDMEGCQPKDDKSFLLEDVILDVFADIKVPILFGFPSGHSFDNITIPFGVNVKVDGDKGKISILENGVM</sequence>
<dbReference type="AlphaFoldDB" id="A0A1F7SK94"/>
<dbReference type="Pfam" id="PF02016">
    <property type="entry name" value="Peptidase_S66"/>
    <property type="match status" value="1"/>
</dbReference>
<dbReference type="STRING" id="1817883.A3G31_04970"/>
<dbReference type="InterPro" id="IPR027461">
    <property type="entry name" value="Carboxypeptidase_A_C_sf"/>
</dbReference>
<evidence type="ECO:0000313" key="10">
    <source>
        <dbReference type="Proteomes" id="UP000178082"/>
    </source>
</evidence>
<reference evidence="9 10" key="1">
    <citation type="journal article" date="2016" name="Nat. Commun.">
        <title>Thousands of microbial genomes shed light on interconnected biogeochemical processes in an aquifer system.</title>
        <authorList>
            <person name="Anantharaman K."/>
            <person name="Brown C.T."/>
            <person name="Hug L.A."/>
            <person name="Sharon I."/>
            <person name="Castelle C.J."/>
            <person name="Probst A.J."/>
            <person name="Thomas B.C."/>
            <person name="Singh A."/>
            <person name="Wilkins M.J."/>
            <person name="Karaoz U."/>
            <person name="Brodie E.L."/>
            <person name="Williams K.H."/>
            <person name="Hubbard S.S."/>
            <person name="Banfield J.F."/>
        </authorList>
    </citation>
    <scope>NUCLEOTIDE SEQUENCE [LARGE SCALE GENOMIC DNA]</scope>
</reference>
<evidence type="ECO:0000256" key="2">
    <source>
        <dbReference type="ARBA" id="ARBA00022645"/>
    </source>
</evidence>
<organism evidence="9 10">
    <name type="scientific">Candidatus Schekmanbacteria bacterium RIFCSPLOWO2_12_FULL_38_15</name>
    <dbReference type="NCBI Taxonomy" id="1817883"/>
    <lineage>
        <taxon>Bacteria</taxon>
        <taxon>Candidatus Schekmaniibacteriota</taxon>
    </lineage>
</organism>
<dbReference type="InterPro" id="IPR040921">
    <property type="entry name" value="Peptidase_S66C"/>
</dbReference>
<dbReference type="CDD" id="cd07025">
    <property type="entry name" value="Peptidase_S66"/>
    <property type="match status" value="1"/>
</dbReference>
<proteinExistence type="inferred from homology"/>
<dbReference type="InterPro" id="IPR003507">
    <property type="entry name" value="S66_fam"/>
</dbReference>
<dbReference type="Gene3D" id="3.50.30.60">
    <property type="entry name" value="LD-carboxypeptidase A C-terminal domain-like"/>
    <property type="match status" value="1"/>
</dbReference>
<keyword evidence="3" id="KW-0645">Protease</keyword>
<dbReference type="GO" id="GO:0006508">
    <property type="term" value="P:proteolysis"/>
    <property type="evidence" value="ECO:0007669"/>
    <property type="project" value="UniProtKB-KW"/>
</dbReference>
<evidence type="ECO:0000256" key="1">
    <source>
        <dbReference type="ARBA" id="ARBA00010233"/>
    </source>
</evidence>
<feature type="domain" description="LD-carboxypeptidase C-terminal" evidence="8">
    <location>
        <begin position="176"/>
        <end position="291"/>
    </location>
</feature>
<dbReference type="PANTHER" id="PTHR30237">
    <property type="entry name" value="MURAMOYLTETRAPEPTIDE CARBOXYPEPTIDASE"/>
    <property type="match status" value="1"/>
</dbReference>
<feature type="active site" description="Charge relay system" evidence="6">
    <location>
        <position position="207"/>
    </location>
</feature>
<dbReference type="PANTHER" id="PTHR30237:SF2">
    <property type="entry name" value="MUREIN TETRAPEPTIDE CARBOXYPEPTIDASE"/>
    <property type="match status" value="1"/>
</dbReference>
<dbReference type="Proteomes" id="UP000178082">
    <property type="component" value="Unassembled WGS sequence"/>
</dbReference>
<dbReference type="GO" id="GO:0008236">
    <property type="term" value="F:serine-type peptidase activity"/>
    <property type="evidence" value="ECO:0007669"/>
    <property type="project" value="UniProtKB-KW"/>
</dbReference>
<evidence type="ECO:0000313" key="9">
    <source>
        <dbReference type="EMBL" id="OGL53644.1"/>
    </source>
</evidence>
<protein>
    <recommendedName>
        <fullName evidence="11">LD-carboxypeptidase</fullName>
    </recommendedName>
</protein>
<dbReference type="PIRSF" id="PIRSF028757">
    <property type="entry name" value="LD-carboxypeptidase"/>
    <property type="match status" value="1"/>
</dbReference>
<gene>
    <name evidence="9" type="ORF">A3G31_04970</name>
</gene>
<evidence type="ECO:0000256" key="5">
    <source>
        <dbReference type="ARBA" id="ARBA00022825"/>
    </source>
</evidence>
<dbReference type="SUPFAM" id="SSF141986">
    <property type="entry name" value="LD-carboxypeptidase A C-terminal domain-like"/>
    <property type="match status" value="1"/>
</dbReference>
<dbReference type="Pfam" id="PF17676">
    <property type="entry name" value="Peptidase_S66C"/>
    <property type="match status" value="1"/>
</dbReference>
<accession>A0A1F7SK94</accession>
<evidence type="ECO:0000256" key="6">
    <source>
        <dbReference type="PIRSR" id="PIRSR028757-1"/>
    </source>
</evidence>
<comment type="caution">
    <text evidence="9">The sequence shown here is derived from an EMBL/GenBank/DDBJ whole genome shotgun (WGS) entry which is preliminary data.</text>
</comment>
<name>A0A1F7SK94_9BACT</name>
<feature type="domain" description="LD-carboxypeptidase N-terminal" evidence="7">
    <location>
        <begin position="13"/>
        <end position="129"/>
    </location>
</feature>
<evidence type="ECO:0000256" key="3">
    <source>
        <dbReference type="ARBA" id="ARBA00022670"/>
    </source>
</evidence>
<keyword evidence="2" id="KW-0121">Carboxypeptidase</keyword>
<feature type="active site" description="Nucleophile" evidence="6">
    <location>
        <position position="109"/>
    </location>
</feature>
<evidence type="ECO:0000259" key="8">
    <source>
        <dbReference type="Pfam" id="PF17676"/>
    </source>
</evidence>
<evidence type="ECO:0008006" key="11">
    <source>
        <dbReference type="Google" id="ProtNLM"/>
    </source>
</evidence>
<dbReference type="InterPro" id="IPR040449">
    <property type="entry name" value="Peptidase_S66_N"/>
</dbReference>
<dbReference type="InterPro" id="IPR029062">
    <property type="entry name" value="Class_I_gatase-like"/>
</dbReference>
<evidence type="ECO:0000256" key="4">
    <source>
        <dbReference type="ARBA" id="ARBA00022801"/>
    </source>
</evidence>
<feature type="active site" description="Charge relay system" evidence="6">
    <location>
        <position position="276"/>
    </location>
</feature>
<dbReference type="Gene3D" id="3.40.50.10740">
    <property type="entry name" value="Class I glutamine amidotransferase-like"/>
    <property type="match status" value="1"/>
</dbReference>
<evidence type="ECO:0000259" key="7">
    <source>
        <dbReference type="Pfam" id="PF02016"/>
    </source>
</evidence>
<dbReference type="InterPro" id="IPR027478">
    <property type="entry name" value="LdcA_N"/>
</dbReference>
<comment type="similarity">
    <text evidence="1">Belongs to the peptidase S66 family.</text>
</comment>
<dbReference type="EMBL" id="MGDI01000023">
    <property type="protein sequence ID" value="OGL53644.1"/>
    <property type="molecule type" value="Genomic_DNA"/>
</dbReference>
<dbReference type="GO" id="GO:0004180">
    <property type="term" value="F:carboxypeptidase activity"/>
    <property type="evidence" value="ECO:0007669"/>
    <property type="project" value="UniProtKB-KW"/>
</dbReference>